<dbReference type="PANTHER" id="PTHR13090">
    <property type="entry name" value="ARGININE-HYDROXYLASE NDUFAF5, MITOCHONDRIAL"/>
    <property type="match status" value="1"/>
</dbReference>
<evidence type="ECO:0000256" key="1">
    <source>
        <dbReference type="ARBA" id="ARBA00022603"/>
    </source>
</evidence>
<feature type="domain" description="Methyltransferase type 11" evidence="3">
    <location>
        <begin position="42"/>
        <end position="142"/>
    </location>
</feature>
<dbReference type="InterPro" id="IPR050602">
    <property type="entry name" value="Malonyl-ACP_OMT"/>
</dbReference>
<dbReference type="Pfam" id="PF08241">
    <property type="entry name" value="Methyltransf_11"/>
    <property type="match status" value="1"/>
</dbReference>
<protein>
    <submittedName>
        <fullName evidence="4">Malonyl-CoA O-methyltransferase BioC</fullName>
        <ecNumber evidence="4">2.1.1.197</ecNumber>
    </submittedName>
</protein>
<dbReference type="EC" id="2.1.1.197" evidence="4"/>
<organism evidence="4 5">
    <name type="scientific">Sterolibacterium denitrificans</name>
    <dbReference type="NCBI Taxonomy" id="157592"/>
    <lineage>
        <taxon>Bacteria</taxon>
        <taxon>Pseudomonadati</taxon>
        <taxon>Pseudomonadota</taxon>
        <taxon>Betaproteobacteria</taxon>
        <taxon>Nitrosomonadales</taxon>
        <taxon>Sterolibacteriaceae</taxon>
        <taxon>Sterolibacterium</taxon>
    </lineage>
</organism>
<dbReference type="InterPro" id="IPR029063">
    <property type="entry name" value="SAM-dependent_MTases_sf"/>
</dbReference>
<proteinExistence type="predicted"/>
<accession>A0A7Z7HQE2</accession>
<dbReference type="InterPro" id="IPR013216">
    <property type="entry name" value="Methyltransf_11"/>
</dbReference>
<reference evidence="4" key="1">
    <citation type="submission" date="2017-03" db="EMBL/GenBank/DDBJ databases">
        <authorList>
            <consortium name="AG Boll"/>
        </authorList>
    </citation>
    <scope>NUCLEOTIDE SEQUENCE [LARGE SCALE GENOMIC DNA]</scope>
    <source>
        <strain evidence="4">Chol</strain>
    </source>
</reference>
<dbReference type="GO" id="GO:0102130">
    <property type="term" value="F:malonyl-CoA methyltransferase activity"/>
    <property type="evidence" value="ECO:0007669"/>
    <property type="project" value="UniProtKB-EC"/>
</dbReference>
<name>A0A7Z7HQE2_9PROT</name>
<dbReference type="GO" id="GO:0008757">
    <property type="term" value="F:S-adenosylmethionine-dependent methyltransferase activity"/>
    <property type="evidence" value="ECO:0007669"/>
    <property type="project" value="InterPro"/>
</dbReference>
<sequence>MNTNFARAAASYDEAAVLARETGRRMAERLEYIRLAPSHVADVGCATGEGIRTLQRRYPSALPVAVDLALPMLQRLPGNAPLWQRLSRRLARPVCADVRALPLADGSQSLVWSNLMLHWLADPRPAFAELQRVLKVDGLLMFAMLGPDTLKELRAACLACGIEPPLRSFLDMHDVGDMLLDAGFADPVMDMEMLTLTYARPRGLLRDQRHLGCRNALLGDLPWRDWRRVLRQYAASAAPGQPLAASFEIIYGHAWKPEPRRLADGRAIIRFEKRPGPQAS</sequence>
<evidence type="ECO:0000313" key="5">
    <source>
        <dbReference type="Proteomes" id="UP000242886"/>
    </source>
</evidence>
<dbReference type="PANTHER" id="PTHR13090:SF1">
    <property type="entry name" value="ARGININE-HYDROXYLASE NDUFAF5, MITOCHONDRIAL"/>
    <property type="match status" value="1"/>
</dbReference>
<evidence type="ECO:0000313" key="4">
    <source>
        <dbReference type="EMBL" id="SMB24944.1"/>
    </source>
</evidence>
<dbReference type="GO" id="GO:0032259">
    <property type="term" value="P:methylation"/>
    <property type="evidence" value="ECO:0007669"/>
    <property type="project" value="UniProtKB-KW"/>
</dbReference>
<evidence type="ECO:0000256" key="2">
    <source>
        <dbReference type="ARBA" id="ARBA00022679"/>
    </source>
</evidence>
<gene>
    <name evidence="4" type="primary">bioC</name>
    <name evidence="4" type="ORF">SDENCHOL_11173</name>
</gene>
<dbReference type="RefSeq" id="WP_154716391.1">
    <property type="nucleotide sequence ID" value="NZ_LT837803.1"/>
</dbReference>
<dbReference type="EMBL" id="LT837803">
    <property type="protein sequence ID" value="SMB24944.1"/>
    <property type="molecule type" value="Genomic_DNA"/>
</dbReference>
<dbReference type="AlphaFoldDB" id="A0A7Z7HQE2"/>
<dbReference type="Gene3D" id="3.40.50.150">
    <property type="entry name" value="Vaccinia Virus protein VP39"/>
    <property type="match status" value="1"/>
</dbReference>
<dbReference type="SUPFAM" id="SSF53335">
    <property type="entry name" value="S-adenosyl-L-methionine-dependent methyltransferases"/>
    <property type="match status" value="1"/>
</dbReference>
<keyword evidence="5" id="KW-1185">Reference proteome</keyword>
<dbReference type="CDD" id="cd02440">
    <property type="entry name" value="AdoMet_MTases"/>
    <property type="match status" value="1"/>
</dbReference>
<keyword evidence="2 4" id="KW-0808">Transferase</keyword>
<evidence type="ECO:0000259" key="3">
    <source>
        <dbReference type="Pfam" id="PF08241"/>
    </source>
</evidence>
<dbReference type="Proteomes" id="UP000242886">
    <property type="component" value="Chromosome SDENCHOL"/>
</dbReference>
<keyword evidence="1 4" id="KW-0489">Methyltransferase</keyword>